<comment type="caution">
    <text evidence="1">The sequence shown here is derived from an EMBL/GenBank/DDBJ whole genome shotgun (WGS) entry which is preliminary data.</text>
</comment>
<dbReference type="RefSeq" id="WP_189513321.1">
    <property type="nucleotide sequence ID" value="NZ_BMXG01000007.1"/>
</dbReference>
<dbReference type="EMBL" id="BMXG01000007">
    <property type="protein sequence ID" value="GHB98981.1"/>
    <property type="molecule type" value="Genomic_DNA"/>
</dbReference>
<protein>
    <submittedName>
        <fullName evidence="1">Uncharacterized protein</fullName>
    </submittedName>
</protein>
<proteinExistence type="predicted"/>
<evidence type="ECO:0000313" key="1">
    <source>
        <dbReference type="EMBL" id="GHB98981.1"/>
    </source>
</evidence>
<reference evidence="1" key="1">
    <citation type="journal article" date="2014" name="Int. J. Syst. Evol. Microbiol.">
        <title>Complete genome sequence of Corynebacterium casei LMG S-19264T (=DSM 44701T), isolated from a smear-ripened cheese.</title>
        <authorList>
            <consortium name="US DOE Joint Genome Institute (JGI-PGF)"/>
            <person name="Walter F."/>
            <person name="Albersmeier A."/>
            <person name="Kalinowski J."/>
            <person name="Ruckert C."/>
        </authorList>
    </citation>
    <scope>NUCLEOTIDE SEQUENCE</scope>
    <source>
        <strain evidence="1">KCTC 12870</strain>
    </source>
</reference>
<sequence length="76" mass="9438">MLSVAIFLIINISELIADFRYFFKVELRNHWNHFLYLISYIIYKIAHWWKTREAARKVIENERRKNIAMLLDLLRR</sequence>
<organism evidence="1 2">
    <name type="scientific">Cerasicoccus arenae</name>
    <dbReference type="NCBI Taxonomy" id="424488"/>
    <lineage>
        <taxon>Bacteria</taxon>
        <taxon>Pseudomonadati</taxon>
        <taxon>Verrucomicrobiota</taxon>
        <taxon>Opitutia</taxon>
        <taxon>Puniceicoccales</taxon>
        <taxon>Cerasicoccaceae</taxon>
        <taxon>Cerasicoccus</taxon>
    </lineage>
</organism>
<dbReference type="Proteomes" id="UP000642829">
    <property type="component" value="Unassembled WGS sequence"/>
</dbReference>
<gene>
    <name evidence="1" type="ORF">GCM10007047_13780</name>
</gene>
<keyword evidence="2" id="KW-1185">Reference proteome</keyword>
<dbReference type="AlphaFoldDB" id="A0A8J3GDY3"/>
<evidence type="ECO:0000313" key="2">
    <source>
        <dbReference type="Proteomes" id="UP000642829"/>
    </source>
</evidence>
<reference evidence="1" key="2">
    <citation type="submission" date="2020-09" db="EMBL/GenBank/DDBJ databases">
        <authorList>
            <person name="Sun Q."/>
            <person name="Kim S."/>
        </authorList>
    </citation>
    <scope>NUCLEOTIDE SEQUENCE</scope>
    <source>
        <strain evidence="1">KCTC 12870</strain>
    </source>
</reference>
<name>A0A8J3GDY3_9BACT</name>
<accession>A0A8J3GDY3</accession>